<dbReference type="GO" id="GO:0003688">
    <property type="term" value="F:DNA replication origin binding"/>
    <property type="evidence" value="ECO:0007669"/>
    <property type="project" value="TreeGrafter"/>
</dbReference>
<sequence>MTAGMQEPDQYLLDLPELQERDLPTLDNFVVGANAEVVAVLREMAQGSGPKFLYLYGPQGCGLTHLLKAVNPGNGTPQFRVPVFKAGTPLYTVDDVHDLDLGYARQLFALQNAVYADPTAKLICAGRTAPQKLKLAEAIRSRLAWGLSYAVKPLDEEERFRVLARLASLRGIRMTPDIERWMTTHLPRDMRTLTRVLDLANQLGLRGKRRVSLAVIREAADVLDLH</sequence>
<dbReference type="SUPFAM" id="SSF52540">
    <property type="entry name" value="P-loop containing nucleoside triphosphate hydrolases"/>
    <property type="match status" value="1"/>
</dbReference>
<protein>
    <submittedName>
        <fullName evidence="2">DnaA regulatory inactivator Hda</fullName>
    </submittedName>
</protein>
<dbReference type="AlphaFoldDB" id="A0A2Z6I7Z8"/>
<dbReference type="InterPro" id="IPR055199">
    <property type="entry name" value="Hda_lid"/>
</dbReference>
<dbReference type="PANTHER" id="PTHR30050:SF5">
    <property type="entry name" value="DNAA REGULATORY INACTIVATOR HDA"/>
    <property type="match status" value="1"/>
</dbReference>
<dbReference type="InterPro" id="IPR027417">
    <property type="entry name" value="P-loop_NTPase"/>
</dbReference>
<evidence type="ECO:0000259" key="1">
    <source>
        <dbReference type="Pfam" id="PF22688"/>
    </source>
</evidence>
<feature type="domain" description="Hda lid" evidence="1">
    <location>
        <begin position="156"/>
        <end position="218"/>
    </location>
</feature>
<dbReference type="Gene3D" id="3.40.50.300">
    <property type="entry name" value="P-loop containing nucleotide triphosphate hydrolases"/>
    <property type="match status" value="1"/>
</dbReference>
<evidence type="ECO:0000313" key="3">
    <source>
        <dbReference type="Proteomes" id="UP000271003"/>
    </source>
</evidence>
<dbReference type="GO" id="GO:0006270">
    <property type="term" value="P:DNA replication initiation"/>
    <property type="evidence" value="ECO:0007669"/>
    <property type="project" value="TreeGrafter"/>
</dbReference>
<dbReference type="KEGG" id="sutt:SUTMEG_04540"/>
<dbReference type="GO" id="GO:0005886">
    <property type="term" value="C:plasma membrane"/>
    <property type="evidence" value="ECO:0007669"/>
    <property type="project" value="TreeGrafter"/>
</dbReference>
<evidence type="ECO:0000313" key="2">
    <source>
        <dbReference type="EMBL" id="BBF22563.1"/>
    </source>
</evidence>
<keyword evidence="3" id="KW-1185">Reference proteome</keyword>
<reference evidence="2 3" key="1">
    <citation type="journal article" date="2018" name="Int. J. Syst. Evol. Microbiol.">
        <title>Mesosutterella multiformis gen. nov., sp. nov., a member of the family Sutterellaceae and Sutterella megalosphaeroides sp. nov., isolated from human faeces.</title>
        <authorList>
            <person name="Sakamoto M."/>
            <person name="Ikeyama N."/>
            <person name="Kunihiro T."/>
            <person name="Iino T."/>
            <person name="Yuki M."/>
            <person name="Ohkuma M."/>
        </authorList>
    </citation>
    <scope>NUCLEOTIDE SEQUENCE [LARGE SCALE GENOMIC DNA]</scope>
    <source>
        <strain evidence="2 3">6FBBBH3</strain>
    </source>
</reference>
<organism evidence="2 3">
    <name type="scientific">Sutterella megalosphaeroides</name>
    <dbReference type="NCBI Taxonomy" id="2494234"/>
    <lineage>
        <taxon>Bacteria</taxon>
        <taxon>Pseudomonadati</taxon>
        <taxon>Pseudomonadota</taxon>
        <taxon>Betaproteobacteria</taxon>
        <taxon>Burkholderiales</taxon>
        <taxon>Sutterellaceae</taxon>
        <taxon>Sutterella</taxon>
    </lineage>
</organism>
<dbReference type="Pfam" id="PF22688">
    <property type="entry name" value="Hda_lid"/>
    <property type="match status" value="1"/>
</dbReference>
<accession>A0A2Z6I7Z8</accession>
<dbReference type="Gene3D" id="1.10.8.60">
    <property type="match status" value="1"/>
</dbReference>
<gene>
    <name evidence="2" type="ORF">SUTMEG_04540</name>
</gene>
<dbReference type="PANTHER" id="PTHR30050">
    <property type="entry name" value="CHROMOSOMAL REPLICATION INITIATOR PROTEIN DNAA"/>
    <property type="match status" value="1"/>
</dbReference>
<proteinExistence type="predicted"/>
<name>A0A2Z6I7Z8_9BURK</name>
<dbReference type="EMBL" id="AP018786">
    <property type="protein sequence ID" value="BBF22563.1"/>
    <property type="molecule type" value="Genomic_DNA"/>
</dbReference>
<dbReference type="Proteomes" id="UP000271003">
    <property type="component" value="Chromosome"/>
</dbReference>